<sequence>MPEATQAGVDDTGAVPMDAIAALIETRMAGDGARDAMAFIRAYYAGGLDELPAGGARRLAGAALGHMAFARTRHPGETLVDVFNPDIDRHGWQSRHSVVMINTDDRPFLVDSVVAALNQMGLALHGLIHPIVTLRRDDDGRYLGIAATDGDTGDGEDQPGRVLRESFMLIEVTRQPDAEALARIRGRLVEILGDVALAVDDWRQMRDEIDRAIADIEALPDTTLPDDIASEHAAFLRWIRDDNFTFLGFQDCRFAAADEHGQRRVDVVKTLGVMDGRTDDSGRERPRGLAGFTIHTTDTPFGPDPVTITKSRFRATVHRAAPMDYIGVKTYGPDGTVEGERLFLGLFTSVAYHSNPRAIPLIRRKVASIVARAGFAAGGHDAKALLNVLETYPRDELLQIGEDDLLANALGILKLQLRQRLRLFLRRDAFGRFWSALIYVPRDAFDGRLRRRILAELEAATGGTLAEEAAELAEAQISEAPLARLRFVLMVAPEDEVPAVDVAALERRLARLVRGWSDELREALVDAVGEERGLALWRGPGRGLPAHYAERFGPEHGVADLLRLDALGNDPAAIAIAFYTPVGGNTSAALRLKLARPGGPIALSDVLPMIENLGFRVIDEQPYPIEDADAGGAIAWLHDFGLIDLHGAAFDPARLGPLLEETLARVWRGEVENDRFNALVLRAGLTADEVVILRALYRYMRQIGLPFAQSTVEQTLTRHGDIARLIVQLFHARLDPTRHATGSASDTAEAEAARLVDAIAQGLDAVVNVDEDRILSRYRDVVLAALRTNAYLRNGDGGHRPVLAIKLDGAALPDLPPPRPFREIFVYSPRVEAVHLRGGRVARGGIRWSDRLEDFRTEILGLMKAQMVKNAVIVPTGAKGGFIVKRPPATRPELQAEVIGCYRDFVGGMLDITDNLKAGALMPPVSVHRRDGDDPYLVVAADKGTASFSDIANGIAEERGFWLGDAFASGGSAGYDHKKMAITARGAWVSVRRHFHEAGVDVQSDPVSVIGVGDMGGDVFGNGLLRSESLRLVGAFNHLHIFLDPAPDPARSFAERARLFTAARSGWGDYDPAVLSPGGRVYDRSAKTVETTPEIRALLGITETRIAPAALIRAMLKAPVDLLWFGGIGTFVRATHERDADAGDRTNDALRVTAAELGARVVGEGANLGFTQAARIEYALAGGRINTDAIDNSGGVDCSDHEVNIKILLGAVLEAGDMTRKQRDLLLGEMTEEVAGLVLANNELQNQVLSVERREAFHRLDRHARLLRGLEAAGVLDRQLERLPDEAELARRARDGLGLTRPELSVLLAYAKIELTHAVAEDPLLDDPALVADLQSYFPQPIAARFPDHIADHPLRREILATHLVNEMVNRGGPCLARELADETGQGPAEILRAYVVARDVLDLKRLWSALDEAEGRMLPARRLEALDRLSRRLTQAMRWLLVRGGRAATIGEVIARFQPTATRLSAVLDQVLPSEVAAAIGTDAGRLAADGLDDQAAHKLSQMGSLVSAFDLAALSETLNLPVDRVAPVYYAVDPRLRLHALRHAARAIVVDDPWERLAVTSVIDDLYGVQRRATATIFARDPGGDVEVWATAETGALARAASAVDEVLSAPAITLAMLIVAARRLTALAGG</sequence>
<dbReference type="Pfam" id="PF21078">
    <property type="entry name" value="GDH_HM3"/>
    <property type="match status" value="1"/>
</dbReference>
<dbReference type="RefSeq" id="WP_188580269.1">
    <property type="nucleotide sequence ID" value="NZ_BMDZ01000047.1"/>
</dbReference>
<dbReference type="Gene3D" id="3.40.50.720">
    <property type="entry name" value="NAD(P)-binding Rossmann-like Domain"/>
    <property type="match status" value="1"/>
</dbReference>
<evidence type="ECO:0000259" key="4">
    <source>
        <dbReference type="Pfam" id="PF21074"/>
    </source>
</evidence>
<feature type="domain" description="NAD-glutamate dehydrogenase N-terminal ACT1" evidence="5">
    <location>
        <begin position="39"/>
        <end position="188"/>
    </location>
</feature>
<dbReference type="Pfam" id="PF21074">
    <property type="entry name" value="GDH_C"/>
    <property type="match status" value="1"/>
</dbReference>
<dbReference type="InterPro" id="IPR049062">
    <property type="entry name" value="NAD_Glu_DH_ACT2"/>
</dbReference>
<organism evidence="8 9">
    <name type="scientific">Tistrella bauzanensis</name>
    <dbReference type="NCBI Taxonomy" id="657419"/>
    <lineage>
        <taxon>Bacteria</taxon>
        <taxon>Pseudomonadati</taxon>
        <taxon>Pseudomonadota</taxon>
        <taxon>Alphaproteobacteria</taxon>
        <taxon>Geminicoccales</taxon>
        <taxon>Geminicoccaceae</taxon>
        <taxon>Tistrella</taxon>
    </lineage>
</organism>
<reference evidence="9" key="1">
    <citation type="journal article" date="2019" name="Int. J. Syst. Evol. Microbiol.">
        <title>The Global Catalogue of Microorganisms (GCM) 10K type strain sequencing project: providing services to taxonomists for standard genome sequencing and annotation.</title>
        <authorList>
            <consortium name="The Broad Institute Genomics Platform"/>
            <consortium name="The Broad Institute Genome Sequencing Center for Infectious Disease"/>
            <person name="Wu L."/>
            <person name="Ma J."/>
        </authorList>
    </citation>
    <scope>NUCLEOTIDE SEQUENCE [LARGE SCALE GENOMIC DNA]</scope>
    <source>
        <strain evidence="9">CGMCC 1.10188</strain>
    </source>
</reference>
<evidence type="ECO:0000259" key="3">
    <source>
        <dbReference type="Pfam" id="PF05088"/>
    </source>
</evidence>
<feature type="domain" description="NAD-glutamate dehydrogenase catalytic" evidence="3">
    <location>
        <begin position="759"/>
        <end position="1251"/>
    </location>
</feature>
<dbReference type="InterPro" id="IPR049064">
    <property type="entry name" value="NAD_Glu_DH_ACT3"/>
</dbReference>
<feature type="domain" description="NAD-glutamate dehydrogenase ACT3" evidence="7">
    <location>
        <begin position="574"/>
        <end position="653"/>
    </location>
</feature>
<dbReference type="InterPro" id="IPR028971">
    <property type="entry name" value="NAD-GDH_cat"/>
</dbReference>
<dbReference type="PIRSF" id="PIRSF036761">
    <property type="entry name" value="GDH_Mll4104"/>
    <property type="match status" value="1"/>
</dbReference>
<evidence type="ECO:0000259" key="6">
    <source>
        <dbReference type="Pfam" id="PF21076"/>
    </source>
</evidence>
<dbReference type="PANTHER" id="PTHR43403:SF1">
    <property type="entry name" value="NAD-SPECIFIC GLUTAMATE DEHYDROGENASE"/>
    <property type="match status" value="1"/>
</dbReference>
<dbReference type="Pfam" id="PF21077">
    <property type="entry name" value="GDH_ACT3"/>
    <property type="match status" value="1"/>
</dbReference>
<dbReference type="InterPro" id="IPR048381">
    <property type="entry name" value="GDH_C"/>
</dbReference>
<feature type="domain" description="NAD-specific glutamate dehydrogenase C-terminal" evidence="4">
    <location>
        <begin position="1296"/>
        <end position="1628"/>
    </location>
</feature>
<accession>A0ABQ1IT56</accession>
<feature type="compositionally biased region" description="Basic and acidic residues" evidence="2">
    <location>
        <begin position="277"/>
        <end position="287"/>
    </location>
</feature>
<dbReference type="InterPro" id="IPR024727">
    <property type="entry name" value="NAD_Glu_DH_N_ACT1"/>
</dbReference>
<dbReference type="Pfam" id="PF21076">
    <property type="entry name" value="GDH_ACT2"/>
    <property type="match status" value="1"/>
</dbReference>
<dbReference type="EMBL" id="BMDZ01000047">
    <property type="protein sequence ID" value="GGB51234.1"/>
    <property type="molecule type" value="Genomic_DNA"/>
</dbReference>
<evidence type="ECO:0000313" key="8">
    <source>
        <dbReference type="EMBL" id="GGB51234.1"/>
    </source>
</evidence>
<name>A0ABQ1IT56_9PROT</name>
<dbReference type="Pfam" id="PF05088">
    <property type="entry name" value="Bac_GDH_CD"/>
    <property type="match status" value="1"/>
</dbReference>
<dbReference type="Pfam" id="PF21075">
    <property type="entry name" value="GDH_ACT1"/>
    <property type="match status" value="1"/>
</dbReference>
<dbReference type="Pfam" id="PF21073">
    <property type="entry name" value="GDH_HM1"/>
    <property type="match status" value="1"/>
</dbReference>
<dbReference type="Pfam" id="PF21079">
    <property type="entry name" value="GDH_HM2"/>
    <property type="match status" value="1"/>
</dbReference>
<dbReference type="InterPro" id="IPR049058">
    <property type="entry name" value="NAD_Glu_DH_HM2"/>
</dbReference>
<feature type="region of interest" description="Disordered" evidence="2">
    <location>
        <begin position="277"/>
        <end position="296"/>
    </location>
</feature>
<dbReference type="InterPro" id="IPR049056">
    <property type="entry name" value="NAD_Glu_DH_HM3"/>
</dbReference>
<dbReference type="InterPro" id="IPR049059">
    <property type="entry name" value="NAD_Glu_DH_HM1"/>
</dbReference>
<evidence type="ECO:0000259" key="7">
    <source>
        <dbReference type="Pfam" id="PF21077"/>
    </source>
</evidence>
<dbReference type="InterPro" id="IPR036291">
    <property type="entry name" value="NAD(P)-bd_dom_sf"/>
</dbReference>
<keyword evidence="1" id="KW-0560">Oxidoreductase</keyword>
<feature type="domain" description="NAD-glutamate dehydrogenase ACT2" evidence="6">
    <location>
        <begin position="422"/>
        <end position="516"/>
    </location>
</feature>
<dbReference type="InterPro" id="IPR046346">
    <property type="entry name" value="Aminoacid_DH-like_N_sf"/>
</dbReference>
<gene>
    <name evidence="8" type="ORF">GCM10011505_35400</name>
</gene>
<comment type="caution">
    <text evidence="8">The sequence shown here is derived from an EMBL/GenBank/DDBJ whole genome shotgun (WGS) entry which is preliminary data.</text>
</comment>
<dbReference type="SUPFAM" id="SSF51735">
    <property type="entry name" value="NAD(P)-binding Rossmann-fold domains"/>
    <property type="match status" value="1"/>
</dbReference>
<dbReference type="InterPro" id="IPR007780">
    <property type="entry name" value="NAD_Glu_DH_bac"/>
</dbReference>
<proteinExistence type="predicted"/>
<keyword evidence="9" id="KW-1185">Reference proteome</keyword>
<evidence type="ECO:0000259" key="5">
    <source>
        <dbReference type="Pfam" id="PF21075"/>
    </source>
</evidence>
<protein>
    <submittedName>
        <fullName evidence="8">Glutamate dehydrogenase</fullName>
    </submittedName>
</protein>
<evidence type="ECO:0000256" key="1">
    <source>
        <dbReference type="ARBA" id="ARBA00023002"/>
    </source>
</evidence>
<dbReference type="Proteomes" id="UP000603352">
    <property type="component" value="Unassembled WGS sequence"/>
</dbReference>
<dbReference type="PANTHER" id="PTHR43403">
    <property type="entry name" value="NAD-SPECIFIC GLUTAMATE DEHYDROGENASE"/>
    <property type="match status" value="1"/>
</dbReference>
<evidence type="ECO:0000256" key="2">
    <source>
        <dbReference type="SAM" id="MobiDB-lite"/>
    </source>
</evidence>
<dbReference type="SUPFAM" id="SSF53223">
    <property type="entry name" value="Aminoacid dehydrogenase-like, N-terminal domain"/>
    <property type="match status" value="1"/>
</dbReference>
<evidence type="ECO:0000313" key="9">
    <source>
        <dbReference type="Proteomes" id="UP000603352"/>
    </source>
</evidence>